<organism evidence="2 3">
    <name type="scientific">Candidatus Cryptobacteroides excrementipullorum</name>
    <dbReference type="NCBI Taxonomy" id="2840761"/>
    <lineage>
        <taxon>Bacteria</taxon>
        <taxon>Pseudomonadati</taxon>
        <taxon>Bacteroidota</taxon>
        <taxon>Bacteroidia</taxon>
        <taxon>Bacteroidales</taxon>
        <taxon>Candidatus Cryptobacteroides</taxon>
    </lineage>
</organism>
<keyword evidence="1" id="KW-1133">Transmembrane helix</keyword>
<keyword evidence="1" id="KW-0812">Transmembrane</keyword>
<evidence type="ECO:0000313" key="2">
    <source>
        <dbReference type="EMBL" id="MBO8478389.1"/>
    </source>
</evidence>
<feature type="transmembrane region" description="Helical" evidence="1">
    <location>
        <begin position="110"/>
        <end position="132"/>
    </location>
</feature>
<evidence type="ECO:0000256" key="1">
    <source>
        <dbReference type="SAM" id="Phobius"/>
    </source>
</evidence>
<keyword evidence="1" id="KW-0472">Membrane</keyword>
<dbReference type="AlphaFoldDB" id="A0A9D9IUS0"/>
<evidence type="ECO:0000313" key="3">
    <source>
        <dbReference type="Proteomes" id="UP000823771"/>
    </source>
</evidence>
<feature type="transmembrane region" description="Helical" evidence="1">
    <location>
        <begin position="32"/>
        <end position="57"/>
    </location>
</feature>
<reference evidence="2" key="2">
    <citation type="journal article" date="2021" name="PeerJ">
        <title>Extensive microbial diversity within the chicken gut microbiome revealed by metagenomics and culture.</title>
        <authorList>
            <person name="Gilroy R."/>
            <person name="Ravi A."/>
            <person name="Getino M."/>
            <person name="Pursley I."/>
            <person name="Horton D.L."/>
            <person name="Alikhan N.F."/>
            <person name="Baker D."/>
            <person name="Gharbi K."/>
            <person name="Hall N."/>
            <person name="Watson M."/>
            <person name="Adriaenssens E.M."/>
            <person name="Foster-Nyarko E."/>
            <person name="Jarju S."/>
            <person name="Secka A."/>
            <person name="Antonio M."/>
            <person name="Oren A."/>
            <person name="Chaudhuri R.R."/>
            <person name="La Ragione R."/>
            <person name="Hildebrand F."/>
            <person name="Pallen M.J."/>
        </authorList>
    </citation>
    <scope>NUCLEOTIDE SEQUENCE</scope>
    <source>
        <strain evidence="2">2478</strain>
    </source>
</reference>
<dbReference type="Proteomes" id="UP000823771">
    <property type="component" value="Unassembled WGS sequence"/>
</dbReference>
<gene>
    <name evidence="2" type="ORF">IAB80_05845</name>
</gene>
<reference evidence="2" key="1">
    <citation type="submission" date="2020-10" db="EMBL/GenBank/DDBJ databases">
        <authorList>
            <person name="Gilroy R."/>
        </authorList>
    </citation>
    <scope>NUCLEOTIDE SEQUENCE</scope>
    <source>
        <strain evidence="2">2478</strain>
    </source>
</reference>
<proteinExistence type="predicted"/>
<comment type="caution">
    <text evidence="2">The sequence shown here is derived from an EMBL/GenBank/DDBJ whole genome shotgun (WGS) entry which is preliminary data.</text>
</comment>
<accession>A0A9D9IUS0</accession>
<name>A0A9D9IUS0_9BACT</name>
<feature type="transmembrane region" description="Helical" evidence="1">
    <location>
        <begin position="69"/>
        <end position="89"/>
    </location>
</feature>
<dbReference type="EMBL" id="JADILZ010000046">
    <property type="protein sequence ID" value="MBO8478389.1"/>
    <property type="molecule type" value="Genomic_DNA"/>
</dbReference>
<feature type="transmembrane region" description="Helical" evidence="1">
    <location>
        <begin position="144"/>
        <end position="165"/>
    </location>
</feature>
<protein>
    <recommendedName>
        <fullName evidence="4">Rod shape-determining protein MreD</fullName>
    </recommendedName>
</protein>
<sequence length="170" mass="18573">MKTSQNFTIIYILLAVAQMVICNYFRISPYIYVTILPAMVLCIPLKAGTPAAMLAAFGTGISVDLLAEGVLGLNTLALVPVALIRFPVLKMLMGTEMQEKNYRLTMRSAGIWKMLMAAVICNALFLAVYVIADGAGARPFWFNAIRFGASLVCDSILALLVIHVLNPEER</sequence>
<evidence type="ECO:0008006" key="4">
    <source>
        <dbReference type="Google" id="ProtNLM"/>
    </source>
</evidence>
<feature type="transmembrane region" description="Helical" evidence="1">
    <location>
        <begin position="6"/>
        <end position="25"/>
    </location>
</feature>